<evidence type="ECO:0000313" key="14">
    <source>
        <dbReference type="EMBL" id="MEX6689128.1"/>
    </source>
</evidence>
<evidence type="ECO:0000256" key="9">
    <source>
        <dbReference type="ARBA" id="ARBA00040743"/>
    </source>
</evidence>
<reference evidence="14 15" key="1">
    <citation type="submission" date="2023-07" db="EMBL/GenBank/DDBJ databases">
        <authorList>
            <person name="Lian W.-H."/>
        </authorList>
    </citation>
    <scope>NUCLEOTIDE SEQUENCE [LARGE SCALE GENOMIC DNA]</scope>
    <source>
        <strain evidence="14 15">SYSU DXS3180</strain>
    </source>
</reference>
<keyword evidence="7" id="KW-0143">Chaperone</keyword>
<dbReference type="SUPFAM" id="SSF109998">
    <property type="entry name" value="Triger factor/SurA peptide-binding domain-like"/>
    <property type="match status" value="1"/>
</dbReference>
<evidence type="ECO:0000259" key="13">
    <source>
        <dbReference type="PROSITE" id="PS50198"/>
    </source>
</evidence>
<comment type="subcellular location">
    <subcellularLocation>
        <location evidence="1">Cell inner membrane</location>
        <topology evidence="1">Single-pass type II membrane protein</topology>
        <orientation evidence="1">Periplasmic side</orientation>
    </subcellularLocation>
</comment>
<sequence length="707" mass="78102">MSVIQRIRDKGAWIVFIIIALALIAFILQDGLYRKGSLFANTTTVGKVDGESIEKADFERKVEFIQQTNQQAANMPREQLMAGVWNLMVNEVLMNKEYKKLGVQVTGDEISNQLFGANPPQWLVQAFTDPNTGQFNMEQAKQQFNQLKKKKNDPQVNAIYEAYIQPTIDQTLQRKYQSLITGAAYIPKWMVEKMSADNNSIASVSYVFVPYNSVVDSTIKVSDDDINNYVNKHKNLFKQDEETRSVSYVAFDANPSSQDSAAVYKQLEEIKPEFVNTPTANVKTFVASKGSAIPYYDGYITKSTVQVPSADSILKLADGQVFGPYLDNTNYTLAKMISRRVMPDSVKCRHILIKTENQGQPVLPDSVAKKRIDSIVNAINHGASFDSMVQKFSDDPGSKATNGEYTFTAMQFGSISKEFAETIFYGKTGDKKTVKVENAAYGGYHYIEVLDQKKFEDAYQIAYVSKPIAVSAETDVTASNAASQFVAVSRDMKSFEQNAVKQGKPVLPATEIRENDANIGTLGESRTFVRWVYDNKLGAISEPTKINNRYIVAIITNINKEGLQNAATARPMVESIIRNEKKAKVIVDTKMKGNTLESYAQGAGASVQKADSISFQTPFVPAVGNEPKMVGAAFNKSLQGKVSSPIAGTTGVFAVKGESIGAKASMESNPASLKAQLENTLRSMIGYRSMASLRQAATVKDYRSKFY</sequence>
<dbReference type="PROSITE" id="PS50198">
    <property type="entry name" value="PPIC_PPIASE_2"/>
    <property type="match status" value="1"/>
</dbReference>
<dbReference type="Pfam" id="PF13616">
    <property type="entry name" value="Rotamase_3"/>
    <property type="match status" value="1"/>
</dbReference>
<keyword evidence="2" id="KW-1003">Cell membrane</keyword>
<accession>A0ABV3ZH41</accession>
<dbReference type="Proteomes" id="UP001560573">
    <property type="component" value="Unassembled WGS sequence"/>
</dbReference>
<gene>
    <name evidence="14" type="ORF">QTN47_16585</name>
</gene>
<dbReference type="InterPro" id="IPR052029">
    <property type="entry name" value="PpiD_chaperone"/>
</dbReference>
<dbReference type="Gene3D" id="1.10.4030.10">
    <property type="entry name" value="Porin chaperone SurA, peptide-binding domain"/>
    <property type="match status" value="1"/>
</dbReference>
<evidence type="ECO:0000256" key="6">
    <source>
        <dbReference type="ARBA" id="ARBA00023136"/>
    </source>
</evidence>
<evidence type="ECO:0000256" key="4">
    <source>
        <dbReference type="ARBA" id="ARBA00022692"/>
    </source>
</evidence>
<dbReference type="PANTHER" id="PTHR47529">
    <property type="entry name" value="PEPTIDYL-PROLYL CIS-TRANS ISOMERASE D"/>
    <property type="match status" value="1"/>
</dbReference>
<comment type="similarity">
    <text evidence="8">Belongs to the PpiD chaperone family.</text>
</comment>
<evidence type="ECO:0000256" key="5">
    <source>
        <dbReference type="ARBA" id="ARBA00022989"/>
    </source>
</evidence>
<evidence type="ECO:0000256" key="10">
    <source>
        <dbReference type="ARBA" id="ARBA00042775"/>
    </source>
</evidence>
<name>A0ABV3ZH41_9BACT</name>
<evidence type="ECO:0000313" key="15">
    <source>
        <dbReference type="Proteomes" id="UP001560573"/>
    </source>
</evidence>
<evidence type="ECO:0000256" key="3">
    <source>
        <dbReference type="ARBA" id="ARBA00022519"/>
    </source>
</evidence>
<keyword evidence="11" id="KW-0697">Rotamase</keyword>
<keyword evidence="3" id="KW-0997">Cell inner membrane</keyword>
<dbReference type="SUPFAM" id="SSF54534">
    <property type="entry name" value="FKBP-like"/>
    <property type="match status" value="1"/>
</dbReference>
<keyword evidence="11" id="KW-0413">Isomerase</keyword>
<dbReference type="PANTHER" id="PTHR47529:SF1">
    <property type="entry name" value="PERIPLASMIC CHAPERONE PPID"/>
    <property type="match status" value="1"/>
</dbReference>
<proteinExistence type="inferred from homology"/>
<dbReference type="InterPro" id="IPR046357">
    <property type="entry name" value="PPIase_dom_sf"/>
</dbReference>
<evidence type="ECO:0000256" key="1">
    <source>
        <dbReference type="ARBA" id="ARBA00004382"/>
    </source>
</evidence>
<keyword evidence="6 12" id="KW-0472">Membrane</keyword>
<protein>
    <recommendedName>
        <fullName evidence="9">Periplasmic chaperone PpiD</fullName>
    </recommendedName>
    <alternativeName>
        <fullName evidence="10">Periplasmic folding chaperone</fullName>
    </alternativeName>
</protein>
<evidence type="ECO:0000256" key="7">
    <source>
        <dbReference type="ARBA" id="ARBA00023186"/>
    </source>
</evidence>
<keyword evidence="15" id="KW-1185">Reference proteome</keyword>
<dbReference type="RefSeq" id="WP_369330536.1">
    <property type="nucleotide sequence ID" value="NZ_JAULBC010000005.1"/>
</dbReference>
<keyword evidence="4 12" id="KW-0812">Transmembrane</keyword>
<dbReference type="InterPro" id="IPR000297">
    <property type="entry name" value="PPIase_PpiC"/>
</dbReference>
<evidence type="ECO:0000256" key="8">
    <source>
        <dbReference type="ARBA" id="ARBA00038408"/>
    </source>
</evidence>
<evidence type="ECO:0000256" key="11">
    <source>
        <dbReference type="PROSITE-ProRule" id="PRU00278"/>
    </source>
</evidence>
<dbReference type="Gene3D" id="3.10.50.40">
    <property type="match status" value="1"/>
</dbReference>
<comment type="caution">
    <text evidence="14">The sequence shown here is derived from an EMBL/GenBank/DDBJ whole genome shotgun (WGS) entry which is preliminary data.</text>
</comment>
<dbReference type="InterPro" id="IPR027304">
    <property type="entry name" value="Trigger_fact/SurA_dom_sf"/>
</dbReference>
<evidence type="ECO:0000256" key="12">
    <source>
        <dbReference type="SAM" id="Phobius"/>
    </source>
</evidence>
<dbReference type="EMBL" id="JAULBC010000005">
    <property type="protein sequence ID" value="MEX6689128.1"/>
    <property type="molecule type" value="Genomic_DNA"/>
</dbReference>
<dbReference type="Pfam" id="PF13623">
    <property type="entry name" value="SurA_N_2"/>
    <property type="match status" value="1"/>
</dbReference>
<evidence type="ECO:0000256" key="2">
    <source>
        <dbReference type="ARBA" id="ARBA00022475"/>
    </source>
</evidence>
<feature type="domain" description="PpiC" evidence="13">
    <location>
        <begin position="343"/>
        <end position="451"/>
    </location>
</feature>
<keyword evidence="5 12" id="KW-1133">Transmembrane helix</keyword>
<organism evidence="14 15">
    <name type="scientific">Danxiaibacter flavus</name>
    <dbReference type="NCBI Taxonomy" id="3049108"/>
    <lineage>
        <taxon>Bacteria</taxon>
        <taxon>Pseudomonadati</taxon>
        <taxon>Bacteroidota</taxon>
        <taxon>Chitinophagia</taxon>
        <taxon>Chitinophagales</taxon>
        <taxon>Chitinophagaceae</taxon>
        <taxon>Danxiaibacter</taxon>
    </lineage>
</organism>
<feature type="transmembrane region" description="Helical" evidence="12">
    <location>
        <begin position="12"/>
        <end position="28"/>
    </location>
</feature>